<proteinExistence type="predicted"/>
<name>A0AAU7J8R4_9CAUD</name>
<evidence type="ECO:0000313" key="1">
    <source>
        <dbReference type="EMBL" id="XBN74676.1"/>
    </source>
</evidence>
<reference evidence="1" key="1">
    <citation type="submission" date="2024-05" db="EMBL/GenBank/DDBJ databases">
        <authorList>
            <person name="Kwon M."/>
            <person name="Moon K."/>
        </authorList>
    </citation>
    <scope>NUCLEOTIDE SEQUENCE</scope>
</reference>
<accession>A0AAU7J8R4</accession>
<protein>
    <submittedName>
        <fullName evidence="1">Uncharacterized protein</fullName>
    </submittedName>
</protein>
<dbReference type="EMBL" id="PP780467">
    <property type="protein sequence ID" value="XBN74676.1"/>
    <property type="molecule type" value="Genomic_DNA"/>
</dbReference>
<sequence>MPAGLIVYNSSNILQIDSTYRNMSLVSTATIALSGADQGTCYVDIPRSGGTSVIAWKSNFAVSRSYAPNGDFRLSANIENRNSSIQYYIFDWPRFITGGSGGLQVRDASGELIFDSSMKWMKVVALVATGNASSSGTANNFAAKTYATMQASPAGSLSFNQLGGADAQGNATFVISSSATGTYSTANGMGWAGVQYYRNAQIKAQAVPAPQGGSTGVGNALLLDVSYY</sequence>
<organism evidence="1">
    <name type="scientific">Xanthomonas phage MK21</name>
    <dbReference type="NCBI Taxonomy" id="3148942"/>
    <lineage>
        <taxon>Viruses</taxon>
        <taxon>Duplodnaviria</taxon>
        <taxon>Heunggongvirae</taxon>
        <taxon>Uroviricota</taxon>
        <taxon>Caudoviricetes</taxon>
    </lineage>
</organism>
<reference evidence="1" key="2">
    <citation type="submission" date="2024-06" db="EMBL/GenBank/DDBJ databases">
        <title>Novel bacteriophage MK21 infecting Xanthomonas citri.</title>
        <authorList>
            <person name="Song S.-H."/>
            <person name="Lee A.H."/>
            <person name="Choi K.-M."/>
            <person name="Oh D."/>
            <person name="Park J.-G."/>
        </authorList>
    </citation>
    <scope>NUCLEOTIDE SEQUENCE</scope>
</reference>